<name>A0A0C3AMS9_9AGAM</name>
<accession>A0A0C3AMS9</accession>
<reference evidence="1 2" key="1">
    <citation type="submission" date="2014-04" db="EMBL/GenBank/DDBJ databases">
        <authorList>
            <consortium name="DOE Joint Genome Institute"/>
            <person name="Kuo A."/>
            <person name="Kohler A."/>
            <person name="Nagy L.G."/>
            <person name="Floudas D."/>
            <person name="Copeland A."/>
            <person name="Barry K.W."/>
            <person name="Cichocki N."/>
            <person name="Veneault-Fourrey C."/>
            <person name="LaButti K."/>
            <person name="Lindquist E.A."/>
            <person name="Lipzen A."/>
            <person name="Lundell T."/>
            <person name="Morin E."/>
            <person name="Murat C."/>
            <person name="Sun H."/>
            <person name="Tunlid A."/>
            <person name="Henrissat B."/>
            <person name="Grigoriev I.V."/>
            <person name="Hibbett D.S."/>
            <person name="Martin F."/>
            <person name="Nordberg H.P."/>
            <person name="Cantor M.N."/>
            <person name="Hua S.X."/>
        </authorList>
    </citation>
    <scope>NUCLEOTIDE SEQUENCE [LARGE SCALE GENOMIC DNA]</scope>
    <source>
        <strain evidence="1 2">Foug A</strain>
    </source>
</reference>
<dbReference type="InParanoid" id="A0A0C3AMS9"/>
<dbReference type="AlphaFoldDB" id="A0A0C3AMS9"/>
<keyword evidence="2" id="KW-1185">Reference proteome</keyword>
<gene>
    <name evidence="1" type="ORF">SCLCIDRAFT_1211514</name>
</gene>
<protein>
    <submittedName>
        <fullName evidence="1">Uncharacterized protein</fullName>
    </submittedName>
</protein>
<dbReference type="EMBL" id="KN822018">
    <property type="protein sequence ID" value="KIM66277.1"/>
    <property type="molecule type" value="Genomic_DNA"/>
</dbReference>
<sequence length="133" mass="15509">MIARDSADARAALMANYFSRYPYLQAGTKTNESYTPLQHKGNILSQEGKNRLAIRGRTIYNAHHTQAPEEECLTALEKLRRIDEDERRRKEELMAMTNLPCSRRYSTEMQISDVDDVTVREMFDLYIRAEEFA</sequence>
<dbReference type="Proteomes" id="UP000053989">
    <property type="component" value="Unassembled WGS sequence"/>
</dbReference>
<dbReference type="OrthoDB" id="2655216at2759"/>
<proteinExistence type="predicted"/>
<reference evidence="2" key="2">
    <citation type="submission" date="2015-01" db="EMBL/GenBank/DDBJ databases">
        <title>Evolutionary Origins and Diversification of the Mycorrhizal Mutualists.</title>
        <authorList>
            <consortium name="DOE Joint Genome Institute"/>
            <consortium name="Mycorrhizal Genomics Consortium"/>
            <person name="Kohler A."/>
            <person name="Kuo A."/>
            <person name="Nagy L.G."/>
            <person name="Floudas D."/>
            <person name="Copeland A."/>
            <person name="Barry K.W."/>
            <person name="Cichocki N."/>
            <person name="Veneault-Fourrey C."/>
            <person name="LaButti K."/>
            <person name="Lindquist E.A."/>
            <person name="Lipzen A."/>
            <person name="Lundell T."/>
            <person name="Morin E."/>
            <person name="Murat C."/>
            <person name="Riley R."/>
            <person name="Ohm R."/>
            <person name="Sun H."/>
            <person name="Tunlid A."/>
            <person name="Henrissat B."/>
            <person name="Grigoriev I.V."/>
            <person name="Hibbett D.S."/>
            <person name="Martin F."/>
        </authorList>
    </citation>
    <scope>NUCLEOTIDE SEQUENCE [LARGE SCALE GENOMIC DNA]</scope>
    <source>
        <strain evidence="2">Foug A</strain>
    </source>
</reference>
<organism evidence="1 2">
    <name type="scientific">Scleroderma citrinum Foug A</name>
    <dbReference type="NCBI Taxonomy" id="1036808"/>
    <lineage>
        <taxon>Eukaryota</taxon>
        <taxon>Fungi</taxon>
        <taxon>Dikarya</taxon>
        <taxon>Basidiomycota</taxon>
        <taxon>Agaricomycotina</taxon>
        <taxon>Agaricomycetes</taxon>
        <taxon>Agaricomycetidae</taxon>
        <taxon>Boletales</taxon>
        <taxon>Sclerodermatineae</taxon>
        <taxon>Sclerodermataceae</taxon>
        <taxon>Scleroderma</taxon>
    </lineage>
</organism>
<evidence type="ECO:0000313" key="2">
    <source>
        <dbReference type="Proteomes" id="UP000053989"/>
    </source>
</evidence>
<dbReference type="HOGENOM" id="CLU_1907917_0_0_1"/>
<evidence type="ECO:0000313" key="1">
    <source>
        <dbReference type="EMBL" id="KIM66277.1"/>
    </source>
</evidence>